<keyword evidence="2" id="KW-1185">Reference proteome</keyword>
<evidence type="ECO:0000313" key="2">
    <source>
        <dbReference type="Proteomes" id="UP001596220"/>
    </source>
</evidence>
<gene>
    <name evidence="1" type="ORF">ACFP3R_03760</name>
</gene>
<protein>
    <submittedName>
        <fullName evidence="1">Uncharacterized protein</fullName>
    </submittedName>
</protein>
<evidence type="ECO:0000313" key="1">
    <source>
        <dbReference type="EMBL" id="MFC6088374.1"/>
    </source>
</evidence>
<reference evidence="2" key="1">
    <citation type="journal article" date="2019" name="Int. J. Syst. Evol. Microbiol.">
        <title>The Global Catalogue of Microorganisms (GCM) 10K type strain sequencing project: providing services to taxonomists for standard genome sequencing and annotation.</title>
        <authorList>
            <consortium name="The Broad Institute Genomics Platform"/>
            <consortium name="The Broad Institute Genome Sequencing Center for Infectious Disease"/>
            <person name="Wu L."/>
            <person name="Ma J."/>
        </authorList>
    </citation>
    <scope>NUCLEOTIDE SEQUENCE [LARGE SCALE GENOMIC DNA]</scope>
    <source>
        <strain evidence="2">CGMCC 4.7246</strain>
    </source>
</reference>
<dbReference type="Proteomes" id="UP001596220">
    <property type="component" value="Unassembled WGS sequence"/>
</dbReference>
<name>A0ABW1NYF8_9PSEU</name>
<dbReference type="RefSeq" id="WP_380632812.1">
    <property type="nucleotide sequence ID" value="NZ_JBHSQO010000002.1"/>
</dbReference>
<feature type="non-terminal residue" evidence="1">
    <location>
        <position position="63"/>
    </location>
</feature>
<organism evidence="1 2">
    <name type="scientific">Saccharothrix lopnurensis</name>
    <dbReference type="NCBI Taxonomy" id="1670621"/>
    <lineage>
        <taxon>Bacteria</taxon>
        <taxon>Bacillati</taxon>
        <taxon>Actinomycetota</taxon>
        <taxon>Actinomycetes</taxon>
        <taxon>Pseudonocardiales</taxon>
        <taxon>Pseudonocardiaceae</taxon>
        <taxon>Saccharothrix</taxon>
    </lineage>
</organism>
<proteinExistence type="predicted"/>
<comment type="caution">
    <text evidence="1">The sequence shown here is derived from an EMBL/GenBank/DDBJ whole genome shotgun (WGS) entry which is preliminary data.</text>
</comment>
<sequence length="63" mass="6178">MRRVGSAASTGLRIVERTPTTGLGLLAGAATARPRVLGGPATAAGVRVLRGAAATAGLGVLRR</sequence>
<dbReference type="EMBL" id="JBHSQO010000002">
    <property type="protein sequence ID" value="MFC6088374.1"/>
    <property type="molecule type" value="Genomic_DNA"/>
</dbReference>
<accession>A0ABW1NYF8</accession>